<accession>A0ABQ8UC59</accession>
<dbReference type="Proteomes" id="UP001141327">
    <property type="component" value="Unassembled WGS sequence"/>
</dbReference>
<name>A0ABQ8UC59_9EUKA</name>
<evidence type="ECO:0000313" key="3">
    <source>
        <dbReference type="Proteomes" id="UP001141327"/>
    </source>
</evidence>
<keyword evidence="3" id="KW-1185">Reference proteome</keyword>
<sequence>MTRGMETHDRHVLSQAKPVRLDGPAPGSAIEARGAGAMVFAHPIEHALHPSPQRNIDNLGCCRPAGHTSSGGLAEEQPR</sequence>
<protein>
    <submittedName>
        <fullName evidence="2">Uncharacterized protein</fullName>
    </submittedName>
</protein>
<feature type="region of interest" description="Disordered" evidence="1">
    <location>
        <begin position="1"/>
        <end position="25"/>
    </location>
</feature>
<reference evidence="2" key="1">
    <citation type="journal article" date="2022" name="bioRxiv">
        <title>Genomics of Preaxostyla Flagellates Illuminates Evolutionary Transitions and the Path Towards Mitochondrial Loss.</title>
        <authorList>
            <person name="Novak L.V.F."/>
            <person name="Treitli S.C."/>
            <person name="Pyrih J."/>
            <person name="Halakuc P."/>
            <person name="Pipaliya S.V."/>
            <person name="Vacek V."/>
            <person name="Brzon O."/>
            <person name="Soukal P."/>
            <person name="Eme L."/>
            <person name="Dacks J.B."/>
            <person name="Karnkowska A."/>
            <person name="Elias M."/>
            <person name="Hampl V."/>
        </authorList>
    </citation>
    <scope>NUCLEOTIDE SEQUENCE</scope>
    <source>
        <strain evidence="2">RCP-MX</strain>
    </source>
</reference>
<dbReference type="EMBL" id="JAPMOS010000106">
    <property type="protein sequence ID" value="KAJ4455476.1"/>
    <property type="molecule type" value="Genomic_DNA"/>
</dbReference>
<organism evidence="2 3">
    <name type="scientific">Paratrimastix pyriformis</name>
    <dbReference type="NCBI Taxonomy" id="342808"/>
    <lineage>
        <taxon>Eukaryota</taxon>
        <taxon>Metamonada</taxon>
        <taxon>Preaxostyla</taxon>
        <taxon>Paratrimastigidae</taxon>
        <taxon>Paratrimastix</taxon>
    </lineage>
</organism>
<evidence type="ECO:0000256" key="1">
    <source>
        <dbReference type="SAM" id="MobiDB-lite"/>
    </source>
</evidence>
<evidence type="ECO:0000313" key="2">
    <source>
        <dbReference type="EMBL" id="KAJ4455476.1"/>
    </source>
</evidence>
<feature type="compositionally biased region" description="Basic and acidic residues" evidence="1">
    <location>
        <begin position="1"/>
        <end position="12"/>
    </location>
</feature>
<gene>
    <name evidence="2" type="ORF">PAPYR_9556</name>
</gene>
<feature type="region of interest" description="Disordered" evidence="1">
    <location>
        <begin position="59"/>
        <end position="79"/>
    </location>
</feature>
<proteinExistence type="predicted"/>
<comment type="caution">
    <text evidence="2">The sequence shown here is derived from an EMBL/GenBank/DDBJ whole genome shotgun (WGS) entry which is preliminary data.</text>
</comment>